<keyword evidence="3 6" id="KW-0812">Transmembrane</keyword>
<keyword evidence="4 6" id="KW-1133">Transmembrane helix</keyword>
<evidence type="ECO:0000313" key="9">
    <source>
        <dbReference type="Proteomes" id="UP001491552"/>
    </source>
</evidence>
<evidence type="ECO:0000259" key="7">
    <source>
        <dbReference type="Pfam" id="PF04138"/>
    </source>
</evidence>
<evidence type="ECO:0000256" key="5">
    <source>
        <dbReference type="ARBA" id="ARBA00023136"/>
    </source>
</evidence>
<accession>A0ABV1G571</accession>
<dbReference type="InterPro" id="IPR051401">
    <property type="entry name" value="GtrA_CellWall_Glycosyl"/>
</dbReference>
<dbReference type="InterPro" id="IPR007267">
    <property type="entry name" value="GtrA_DPMS_TM"/>
</dbReference>
<evidence type="ECO:0000256" key="1">
    <source>
        <dbReference type="ARBA" id="ARBA00004141"/>
    </source>
</evidence>
<evidence type="ECO:0000256" key="2">
    <source>
        <dbReference type="ARBA" id="ARBA00009399"/>
    </source>
</evidence>
<feature type="transmembrane region" description="Helical" evidence="6">
    <location>
        <begin position="72"/>
        <end position="93"/>
    </location>
</feature>
<keyword evidence="9" id="KW-1185">Reference proteome</keyword>
<gene>
    <name evidence="8" type="ORF">WMO66_04290</name>
</gene>
<dbReference type="PANTHER" id="PTHR38459">
    <property type="entry name" value="PROPHAGE BACTOPRENOL-LINKED GLUCOSE TRANSLOCASE HOMOLOG"/>
    <property type="match status" value="1"/>
</dbReference>
<name>A0ABV1G571_9FIRM</name>
<keyword evidence="5 6" id="KW-0472">Membrane</keyword>
<proteinExistence type="inferred from homology"/>
<evidence type="ECO:0000256" key="3">
    <source>
        <dbReference type="ARBA" id="ARBA00022692"/>
    </source>
</evidence>
<feature type="transmembrane region" description="Helical" evidence="6">
    <location>
        <begin position="42"/>
        <end position="60"/>
    </location>
</feature>
<comment type="similarity">
    <text evidence="2">Belongs to the GtrA family.</text>
</comment>
<evidence type="ECO:0000256" key="4">
    <source>
        <dbReference type="ARBA" id="ARBA00022989"/>
    </source>
</evidence>
<protein>
    <submittedName>
        <fullName evidence="8">GtrA family protein</fullName>
    </submittedName>
</protein>
<reference evidence="8 9" key="1">
    <citation type="submission" date="2024-03" db="EMBL/GenBank/DDBJ databases">
        <title>Human intestinal bacterial collection.</title>
        <authorList>
            <person name="Pauvert C."/>
            <person name="Hitch T.C.A."/>
            <person name="Clavel T."/>
        </authorList>
    </citation>
    <scope>NUCLEOTIDE SEQUENCE [LARGE SCALE GENOMIC DNA]</scope>
    <source>
        <strain evidence="8 9">CLA-AA-H192</strain>
    </source>
</reference>
<feature type="domain" description="GtrA/DPMS transmembrane" evidence="7">
    <location>
        <begin position="15"/>
        <end position="129"/>
    </location>
</feature>
<organism evidence="8 9">
    <name type="scientific">Faecousia intestinalis</name>
    <dbReference type="NCBI Taxonomy" id="3133167"/>
    <lineage>
        <taxon>Bacteria</taxon>
        <taxon>Bacillati</taxon>
        <taxon>Bacillota</taxon>
        <taxon>Clostridia</taxon>
        <taxon>Eubacteriales</taxon>
        <taxon>Oscillospiraceae</taxon>
        <taxon>Faecousia</taxon>
    </lineage>
</organism>
<evidence type="ECO:0000313" key="8">
    <source>
        <dbReference type="EMBL" id="MEQ2510474.1"/>
    </source>
</evidence>
<comment type="subcellular location">
    <subcellularLocation>
        <location evidence="1">Membrane</location>
        <topology evidence="1">Multi-pass membrane protein</topology>
    </subcellularLocation>
</comment>
<evidence type="ECO:0000256" key="6">
    <source>
        <dbReference type="SAM" id="Phobius"/>
    </source>
</evidence>
<feature type="transmembrane region" description="Helical" evidence="6">
    <location>
        <begin position="105"/>
        <end position="123"/>
    </location>
</feature>
<dbReference type="EMBL" id="JBBMFF010000158">
    <property type="protein sequence ID" value="MEQ2510474.1"/>
    <property type="molecule type" value="Genomic_DNA"/>
</dbReference>
<dbReference type="PANTHER" id="PTHR38459:SF1">
    <property type="entry name" value="PROPHAGE BACTOPRENOL-LINKED GLUCOSE TRANSLOCASE HOMOLOG"/>
    <property type="match status" value="1"/>
</dbReference>
<dbReference type="RefSeq" id="WP_349135146.1">
    <property type="nucleotide sequence ID" value="NZ_JBBMFF010000158.1"/>
</dbReference>
<sequence>MGTVNRRAELLRSLKFTLFSASAGLIQIGAFALCNDVIHLPAWLGYLIALVLSVLWNFTLNRRYTFRSAASVPRAMALVALFYLVFTPCTTWLEHWLTDVKLWNDYLVTALNMVLNLVLEFLYDRFVVFRGTIDSRDAK</sequence>
<dbReference type="Proteomes" id="UP001491552">
    <property type="component" value="Unassembled WGS sequence"/>
</dbReference>
<dbReference type="Pfam" id="PF04138">
    <property type="entry name" value="GtrA_DPMS_TM"/>
    <property type="match status" value="1"/>
</dbReference>
<comment type="caution">
    <text evidence="8">The sequence shown here is derived from an EMBL/GenBank/DDBJ whole genome shotgun (WGS) entry which is preliminary data.</text>
</comment>